<name>A0A395ITS3_9HELO</name>
<keyword evidence="3" id="KW-0813">Transport</keyword>
<sequence length="237" mass="26428">MKEKWTVKLRKHLEPSEDTRTRRWYSSWLDFKSWGEKHFMFVLPFITVLREGLEAVVFVAGVSFSTPPTSIPLPVIIGLIAGLAAQNWNNATGGDAAETGAGPGSYDIRQTLETRTKWRWRVGNLHAILGWQNSATYGSVISYNLYWLVVIVGFLAMRYKEVKGHLPLAPVTGTLSRTVKLSRAMLQHKQRAIYKDGENALSVDQNGRNSSGTSSVAKDPEKAMDVITEVPVHTISN</sequence>
<keyword evidence="3" id="KW-0408">Iron</keyword>
<keyword evidence="10" id="KW-1185">Reference proteome</keyword>
<reference evidence="9 10" key="1">
    <citation type="submission" date="2018-06" db="EMBL/GenBank/DDBJ databases">
        <title>Genome Sequence of the Brown Rot Fungal Pathogen Monilinia fructigena.</title>
        <authorList>
            <person name="Landi L."/>
            <person name="De Miccolis Angelini R.M."/>
            <person name="Pollastro S."/>
            <person name="Abate D."/>
            <person name="Faretra F."/>
            <person name="Romanazzi G."/>
        </authorList>
    </citation>
    <scope>NUCLEOTIDE SEQUENCE [LARGE SCALE GENOMIC DNA]</scope>
    <source>
        <strain evidence="9 10">Mfrg269</strain>
    </source>
</reference>
<organism evidence="9 10">
    <name type="scientific">Monilinia fructigena</name>
    <dbReference type="NCBI Taxonomy" id="38457"/>
    <lineage>
        <taxon>Eukaryota</taxon>
        <taxon>Fungi</taxon>
        <taxon>Dikarya</taxon>
        <taxon>Ascomycota</taxon>
        <taxon>Pezizomycotina</taxon>
        <taxon>Leotiomycetes</taxon>
        <taxon>Helotiales</taxon>
        <taxon>Sclerotiniaceae</taxon>
        <taxon>Monilinia</taxon>
    </lineage>
</organism>
<evidence type="ECO:0000256" key="5">
    <source>
        <dbReference type="ARBA" id="ARBA00022989"/>
    </source>
</evidence>
<dbReference type="AlphaFoldDB" id="A0A395ITS3"/>
<dbReference type="PANTHER" id="PTHR31632">
    <property type="entry name" value="IRON TRANSPORTER FTH1"/>
    <property type="match status" value="1"/>
</dbReference>
<protein>
    <submittedName>
        <fullName evidence="9">Uncharacterized protein</fullName>
    </submittedName>
</protein>
<accession>A0A395ITS3</accession>
<dbReference type="GO" id="GO:0015093">
    <property type="term" value="F:ferrous iron transmembrane transporter activity"/>
    <property type="evidence" value="ECO:0007669"/>
    <property type="project" value="TreeGrafter"/>
</dbReference>
<evidence type="ECO:0000313" key="10">
    <source>
        <dbReference type="Proteomes" id="UP000249056"/>
    </source>
</evidence>
<keyword evidence="4 8" id="KW-0812">Transmembrane</keyword>
<evidence type="ECO:0000256" key="8">
    <source>
        <dbReference type="SAM" id="Phobius"/>
    </source>
</evidence>
<evidence type="ECO:0000313" key="9">
    <source>
        <dbReference type="EMBL" id="RAL61749.1"/>
    </source>
</evidence>
<keyword evidence="6 8" id="KW-0472">Membrane</keyword>
<dbReference type="OrthoDB" id="4364at2759"/>
<evidence type="ECO:0000256" key="1">
    <source>
        <dbReference type="ARBA" id="ARBA00004141"/>
    </source>
</evidence>
<keyword evidence="3" id="KW-0406">Ion transport</keyword>
<dbReference type="Proteomes" id="UP000249056">
    <property type="component" value="Unassembled WGS sequence"/>
</dbReference>
<dbReference type="GO" id="GO:0033573">
    <property type="term" value="C:high-affinity iron permease complex"/>
    <property type="evidence" value="ECO:0007669"/>
    <property type="project" value="InterPro"/>
</dbReference>
<evidence type="ECO:0000256" key="2">
    <source>
        <dbReference type="ARBA" id="ARBA00008333"/>
    </source>
</evidence>
<comment type="caution">
    <text evidence="9">The sequence shown here is derived from an EMBL/GenBank/DDBJ whole genome shotgun (WGS) entry which is preliminary data.</text>
</comment>
<dbReference type="Pfam" id="PF03239">
    <property type="entry name" value="FTR1"/>
    <property type="match status" value="1"/>
</dbReference>
<keyword evidence="3" id="KW-0410">Iron transport</keyword>
<evidence type="ECO:0000256" key="7">
    <source>
        <dbReference type="SAM" id="MobiDB-lite"/>
    </source>
</evidence>
<evidence type="ECO:0000256" key="3">
    <source>
        <dbReference type="ARBA" id="ARBA00022496"/>
    </source>
</evidence>
<gene>
    <name evidence="9" type="ORF">DID88_002815</name>
</gene>
<dbReference type="InterPro" id="IPR004923">
    <property type="entry name" value="FTR1/Fip1/EfeU"/>
</dbReference>
<comment type="subcellular location">
    <subcellularLocation>
        <location evidence="1">Membrane</location>
        <topology evidence="1">Multi-pass membrane protein</topology>
    </subcellularLocation>
</comment>
<feature type="transmembrane region" description="Helical" evidence="8">
    <location>
        <begin position="140"/>
        <end position="157"/>
    </location>
</feature>
<dbReference type="PANTHER" id="PTHR31632:SF2">
    <property type="entry name" value="PLASMA MEMBRANE IRON PERMEASE"/>
    <property type="match status" value="1"/>
</dbReference>
<feature type="region of interest" description="Disordered" evidence="7">
    <location>
        <begin position="197"/>
        <end position="220"/>
    </location>
</feature>
<dbReference type="EMBL" id="QKRW01000029">
    <property type="protein sequence ID" value="RAL61749.1"/>
    <property type="molecule type" value="Genomic_DNA"/>
</dbReference>
<evidence type="ECO:0000256" key="6">
    <source>
        <dbReference type="ARBA" id="ARBA00023136"/>
    </source>
</evidence>
<evidence type="ECO:0000256" key="4">
    <source>
        <dbReference type="ARBA" id="ARBA00022692"/>
    </source>
</evidence>
<feature type="compositionally biased region" description="Polar residues" evidence="7">
    <location>
        <begin position="202"/>
        <end position="216"/>
    </location>
</feature>
<keyword evidence="5 8" id="KW-1133">Transmembrane helix</keyword>
<proteinExistence type="inferred from homology"/>
<comment type="similarity">
    <text evidence="2">Belongs to the oxidase-dependent Fe transporter (OFeT) (TC 9.A.10.1) family.</text>
</comment>